<sequence>MVQHSASLVNLPLFIAPEQAEINRLQSERETLQRRINLMRPHSHKRVELEARLRTVTARQLAISAQIERPQ</sequence>
<reference evidence="1 2" key="1">
    <citation type="submission" date="2020-03" db="EMBL/GenBank/DDBJ databases">
        <title>Whole genome sequencing of clinical and environmental type strains of Ochrobactrum.</title>
        <authorList>
            <person name="Dharne M."/>
        </authorList>
    </citation>
    <scope>NUCLEOTIDE SEQUENCE [LARGE SCALE GENOMIC DNA]</scope>
    <source>
        <strain evidence="1 2">CIP 109452</strain>
    </source>
</reference>
<evidence type="ECO:0000313" key="1">
    <source>
        <dbReference type="EMBL" id="NKC04267.1"/>
    </source>
</evidence>
<dbReference type="Proteomes" id="UP000704467">
    <property type="component" value="Unassembled WGS sequence"/>
</dbReference>
<gene>
    <name evidence="1" type="ORF">HED55_16550</name>
</gene>
<dbReference type="EMBL" id="JAAVLN010000002">
    <property type="protein sequence ID" value="NKC04267.1"/>
    <property type="molecule type" value="Genomic_DNA"/>
</dbReference>
<name>A0ABX1DRU0_9HYPH</name>
<accession>A0ABX1DRU0</accession>
<comment type="caution">
    <text evidence="1">The sequence shown here is derived from an EMBL/GenBank/DDBJ whole genome shotgun (WGS) entry which is preliminary data.</text>
</comment>
<dbReference type="RefSeq" id="WP_138783702.1">
    <property type="nucleotide sequence ID" value="NZ_JBHEEQ010000004.1"/>
</dbReference>
<evidence type="ECO:0000313" key="2">
    <source>
        <dbReference type="Proteomes" id="UP000704467"/>
    </source>
</evidence>
<proteinExistence type="predicted"/>
<keyword evidence="2" id="KW-1185">Reference proteome</keyword>
<protein>
    <submittedName>
        <fullName evidence="1">Uncharacterized protein</fullName>
    </submittedName>
</protein>
<organism evidence="1 2">
    <name type="scientific">Brucella haematophila</name>
    <dbReference type="NCBI Taxonomy" id="419474"/>
    <lineage>
        <taxon>Bacteria</taxon>
        <taxon>Pseudomonadati</taxon>
        <taxon>Pseudomonadota</taxon>
        <taxon>Alphaproteobacteria</taxon>
        <taxon>Hyphomicrobiales</taxon>
        <taxon>Brucellaceae</taxon>
        <taxon>Brucella/Ochrobactrum group</taxon>
        <taxon>Brucella</taxon>
    </lineage>
</organism>